<keyword evidence="6" id="KW-0333">Golgi apparatus</keyword>
<sequence>MVHLDAFANPDFNIKQWINQTLDSPAQVEQTTVVMSTLQHTGEHTSRKVTQLTQHLLTQLPRLLYDLERLTVDCKSTHRQVISVQHQISDHESQDALETLRQLHVVKTRMEQCKAQLKEAENWSQLENEATKALTQQDFEACALRLQQAQQSLDVFQHTPEFDVRRALLETLQHDLETALHPTILRALEDQDTRQCQKLYGVFGRIGRSDGFVEIYLTAKSPALQKGWPGKEINGPFPNLLREFYEKLEERLTAEYVSCAAMFPDPRMVMQALVQRVVSTLEPSLGECLEISMGTAVSSCVGLQGVADSYITTEVFGLALERLLAKPPVSTGALHSRRVSVSHSFSIVPLALRHADPNAWAYSLYEPFLPIQTKYLALERESMTTEIERLFGNVNETSTMSSVQHVLHIILPRIDTLAREGLERCLQLTHGFGAVGWLKVLGHIIDAASHQVQRLIRTLPHPGAISSNCSSSEDNDGSDFQVGLRLLTICYTMHQHYHDFTHDVSRLFDAVRPLIQQSPPVVRRRSSVADRKRAPEYPYASVALLRSSTLNCAELSSISQKPLNYTPSSSLERLTEVSQRFVYDAVCAPIIRPLVDLRAEIEGATEDGLFSRSPSPYMTRVGEQLLMLPQHFEVYADDEALEFQPNTVPFMAGDDSSHEEDVMQRWTTSVARGATHSFVDSLTVLNDLSPEGATQLQTDMAYLINVLAALDIQPLPELALMCDYMGWDEQKIVKSIWAARKDPTKETKVLKKVAEMRGVVVLEL</sequence>
<evidence type="ECO:0000256" key="7">
    <source>
        <dbReference type="ARBA" id="ARBA00023136"/>
    </source>
</evidence>
<dbReference type="Pfam" id="PF10191">
    <property type="entry name" value="COG7"/>
    <property type="match status" value="1"/>
</dbReference>
<dbReference type="PANTHER" id="PTHR21443:SF0">
    <property type="entry name" value="CONSERVED OLIGOMERIC GOLGI COMPLEX SUBUNIT 7"/>
    <property type="match status" value="1"/>
</dbReference>
<evidence type="ECO:0000313" key="10">
    <source>
        <dbReference type="Proteomes" id="UP001448207"/>
    </source>
</evidence>
<evidence type="ECO:0000256" key="1">
    <source>
        <dbReference type="ARBA" id="ARBA00004395"/>
    </source>
</evidence>
<proteinExistence type="inferred from homology"/>
<keyword evidence="4" id="KW-0813">Transport</keyword>
<evidence type="ECO:0000256" key="6">
    <source>
        <dbReference type="ARBA" id="ARBA00023034"/>
    </source>
</evidence>
<evidence type="ECO:0000256" key="2">
    <source>
        <dbReference type="ARBA" id="ARBA00005831"/>
    </source>
</evidence>
<comment type="caution">
    <text evidence="9">The sequence shown here is derived from an EMBL/GenBank/DDBJ whole genome shotgun (WGS) entry which is preliminary data.</text>
</comment>
<keyword evidence="7" id="KW-0472">Membrane</keyword>
<dbReference type="InterPro" id="IPR019335">
    <property type="entry name" value="COG7"/>
</dbReference>
<evidence type="ECO:0000256" key="4">
    <source>
        <dbReference type="ARBA" id="ARBA00022448"/>
    </source>
</evidence>
<protein>
    <recommendedName>
        <fullName evidence="3">Conserved oligomeric Golgi complex subunit 7</fullName>
    </recommendedName>
    <alternativeName>
        <fullName evidence="8">Component of oligomeric Golgi complex 7</fullName>
    </alternativeName>
</protein>
<evidence type="ECO:0000313" key="9">
    <source>
        <dbReference type="EMBL" id="KAL0083773.1"/>
    </source>
</evidence>
<evidence type="ECO:0000256" key="8">
    <source>
        <dbReference type="ARBA" id="ARBA00031345"/>
    </source>
</evidence>
<comment type="subcellular location">
    <subcellularLocation>
        <location evidence="1">Golgi apparatus membrane</location>
        <topology evidence="1">Peripheral membrane protein</topology>
    </subcellularLocation>
</comment>
<keyword evidence="5" id="KW-0653">Protein transport</keyword>
<evidence type="ECO:0000256" key="5">
    <source>
        <dbReference type="ARBA" id="ARBA00022927"/>
    </source>
</evidence>
<name>A0ABR3AVZ6_PHYBL</name>
<organism evidence="9 10">
    <name type="scientific">Phycomyces blakesleeanus</name>
    <dbReference type="NCBI Taxonomy" id="4837"/>
    <lineage>
        <taxon>Eukaryota</taxon>
        <taxon>Fungi</taxon>
        <taxon>Fungi incertae sedis</taxon>
        <taxon>Mucoromycota</taxon>
        <taxon>Mucoromycotina</taxon>
        <taxon>Mucoromycetes</taxon>
        <taxon>Mucorales</taxon>
        <taxon>Phycomycetaceae</taxon>
        <taxon>Phycomyces</taxon>
    </lineage>
</organism>
<reference evidence="9 10" key="1">
    <citation type="submission" date="2024-04" db="EMBL/GenBank/DDBJ databases">
        <title>Symmetric and asymmetric DNA N6-adenine methylation regulates different biological responses in Mucorales.</title>
        <authorList>
            <consortium name="Lawrence Berkeley National Laboratory"/>
            <person name="Lax C."/>
            <person name="Mondo S.J."/>
            <person name="Osorio-Concepcion M."/>
            <person name="Muszewska A."/>
            <person name="Corrochano-Luque M."/>
            <person name="Gutierrez G."/>
            <person name="Riley R."/>
            <person name="Lipzen A."/>
            <person name="Guo J."/>
            <person name="Hundley H."/>
            <person name="Amirebrahimi M."/>
            <person name="Ng V."/>
            <person name="Lorenzo-Gutierrez D."/>
            <person name="Binder U."/>
            <person name="Yang J."/>
            <person name="Song Y."/>
            <person name="Canovas D."/>
            <person name="Navarro E."/>
            <person name="Freitag M."/>
            <person name="Gabaldon T."/>
            <person name="Grigoriev I.V."/>
            <person name="Corrochano L.M."/>
            <person name="Nicolas F.E."/>
            <person name="Garre V."/>
        </authorList>
    </citation>
    <scope>NUCLEOTIDE SEQUENCE [LARGE SCALE GENOMIC DNA]</scope>
    <source>
        <strain evidence="9 10">L51</strain>
    </source>
</reference>
<comment type="similarity">
    <text evidence="2">Belongs to the COG7 family.</text>
</comment>
<accession>A0ABR3AVZ6</accession>
<gene>
    <name evidence="9" type="ORF">J3Q64DRAFT_1144227</name>
</gene>
<dbReference type="EMBL" id="JBCLYO010000013">
    <property type="protein sequence ID" value="KAL0083773.1"/>
    <property type="molecule type" value="Genomic_DNA"/>
</dbReference>
<dbReference type="PANTHER" id="PTHR21443">
    <property type="entry name" value="CONSERVED OLIGOMERIC GOLGI COMPLEX COMPONENT 7"/>
    <property type="match status" value="1"/>
</dbReference>
<keyword evidence="10" id="KW-1185">Reference proteome</keyword>
<evidence type="ECO:0000256" key="3">
    <source>
        <dbReference type="ARBA" id="ARBA00020984"/>
    </source>
</evidence>
<dbReference type="Proteomes" id="UP001448207">
    <property type="component" value="Unassembled WGS sequence"/>
</dbReference>